<dbReference type="CDD" id="cd09274">
    <property type="entry name" value="RNase_HI_RT_Ty3"/>
    <property type="match status" value="1"/>
</dbReference>
<evidence type="ECO:0000256" key="1">
    <source>
        <dbReference type="ARBA" id="ARBA00022679"/>
    </source>
</evidence>
<dbReference type="GO" id="GO:0004519">
    <property type="term" value="F:endonuclease activity"/>
    <property type="evidence" value="ECO:0007669"/>
    <property type="project" value="UniProtKB-KW"/>
</dbReference>
<protein>
    <recommendedName>
        <fullName evidence="7">Reverse transcriptase RNase H-like domain-containing protein</fullName>
    </recommendedName>
</protein>
<keyword evidence="5" id="KW-0378">Hydrolase</keyword>
<evidence type="ECO:0000256" key="3">
    <source>
        <dbReference type="ARBA" id="ARBA00022722"/>
    </source>
</evidence>
<dbReference type="GO" id="GO:0003964">
    <property type="term" value="F:RNA-directed DNA polymerase activity"/>
    <property type="evidence" value="ECO:0007669"/>
    <property type="project" value="UniProtKB-KW"/>
</dbReference>
<dbReference type="EMBL" id="LR862152">
    <property type="protein sequence ID" value="CAD1834935.1"/>
    <property type="molecule type" value="Genomic_DNA"/>
</dbReference>
<dbReference type="GO" id="GO:0016787">
    <property type="term" value="F:hydrolase activity"/>
    <property type="evidence" value="ECO:0007669"/>
    <property type="project" value="UniProtKB-KW"/>
</dbReference>
<dbReference type="AlphaFoldDB" id="A0A6V7PW20"/>
<name>A0A6V7PW20_ANACO</name>
<reference evidence="8" key="1">
    <citation type="submission" date="2020-07" db="EMBL/GenBank/DDBJ databases">
        <authorList>
            <person name="Lin J."/>
        </authorList>
    </citation>
    <scope>NUCLEOTIDE SEQUENCE</scope>
</reference>
<dbReference type="SUPFAM" id="SSF56672">
    <property type="entry name" value="DNA/RNA polymerases"/>
    <property type="match status" value="1"/>
</dbReference>
<dbReference type="InterPro" id="IPR041373">
    <property type="entry name" value="RT_RNaseH"/>
</dbReference>
<organism evidence="8">
    <name type="scientific">Ananas comosus var. bracteatus</name>
    <name type="common">red pineapple</name>
    <dbReference type="NCBI Taxonomy" id="296719"/>
    <lineage>
        <taxon>Eukaryota</taxon>
        <taxon>Viridiplantae</taxon>
        <taxon>Streptophyta</taxon>
        <taxon>Embryophyta</taxon>
        <taxon>Tracheophyta</taxon>
        <taxon>Spermatophyta</taxon>
        <taxon>Magnoliopsida</taxon>
        <taxon>Liliopsida</taxon>
        <taxon>Poales</taxon>
        <taxon>Bromeliaceae</taxon>
        <taxon>Bromelioideae</taxon>
        <taxon>Ananas</taxon>
    </lineage>
</organism>
<dbReference type="PANTHER" id="PTHR34072:SF52">
    <property type="entry name" value="RIBONUCLEASE H"/>
    <property type="match status" value="1"/>
</dbReference>
<evidence type="ECO:0000256" key="6">
    <source>
        <dbReference type="ARBA" id="ARBA00022918"/>
    </source>
</evidence>
<keyword evidence="1" id="KW-0808">Transferase</keyword>
<accession>A0A6V7PW20</accession>
<dbReference type="PANTHER" id="PTHR34072">
    <property type="entry name" value="ENZYMATIC POLYPROTEIN-RELATED"/>
    <property type="match status" value="1"/>
</dbReference>
<sequence>MFQGAQKNYPTYDKELLALHQAVKYWRVYLLGKETVVHTDHRPLQYLQTQSKLQQVRRMKWMTYLQQFNLVIKYKKGAHNKLVDMLSRPSGSTLLVDIHASSARLS</sequence>
<keyword evidence="6" id="KW-0695">RNA-directed DNA polymerase</keyword>
<dbReference type="Pfam" id="PF17917">
    <property type="entry name" value="RT_RNaseH"/>
    <property type="match status" value="1"/>
</dbReference>
<evidence type="ECO:0000256" key="4">
    <source>
        <dbReference type="ARBA" id="ARBA00022759"/>
    </source>
</evidence>
<evidence type="ECO:0000259" key="7">
    <source>
        <dbReference type="Pfam" id="PF17917"/>
    </source>
</evidence>
<dbReference type="InterPro" id="IPR043502">
    <property type="entry name" value="DNA/RNA_pol_sf"/>
</dbReference>
<proteinExistence type="predicted"/>
<keyword evidence="3" id="KW-0540">Nuclease</keyword>
<keyword evidence="2" id="KW-0548">Nucleotidyltransferase</keyword>
<gene>
    <name evidence="8" type="ORF">CB5_LOCUS18146</name>
</gene>
<evidence type="ECO:0000313" key="8">
    <source>
        <dbReference type="EMBL" id="CAD1834935.1"/>
    </source>
</evidence>
<feature type="domain" description="Reverse transcriptase RNase H-like" evidence="7">
    <location>
        <begin position="2"/>
        <end position="68"/>
    </location>
</feature>
<keyword evidence="4" id="KW-0255">Endonuclease</keyword>
<evidence type="ECO:0000256" key="2">
    <source>
        <dbReference type="ARBA" id="ARBA00022695"/>
    </source>
</evidence>
<evidence type="ECO:0000256" key="5">
    <source>
        <dbReference type="ARBA" id="ARBA00022801"/>
    </source>
</evidence>